<dbReference type="InterPro" id="IPR036093">
    <property type="entry name" value="NAC_dom_sf"/>
</dbReference>
<evidence type="ECO:0000256" key="3">
    <source>
        <dbReference type="ARBA" id="ARBA00023163"/>
    </source>
</evidence>
<feature type="region of interest" description="Disordered" evidence="5">
    <location>
        <begin position="187"/>
        <end position="230"/>
    </location>
</feature>
<dbReference type="InterPro" id="IPR003441">
    <property type="entry name" value="NAC-dom"/>
</dbReference>
<keyword evidence="4" id="KW-0539">Nucleus</keyword>
<reference evidence="7" key="1">
    <citation type="journal article" date="2019" name="Science">
        <title>Mutation of a bHLH transcription factor allowed almond domestication.</title>
        <authorList>
            <person name="Sanchez-Perez R."/>
            <person name="Pavan S."/>
            <person name="Mazzeo R."/>
            <person name="Moldovan C."/>
            <person name="Aiese Cigliano R."/>
            <person name="Del Cueto J."/>
            <person name="Ricciardi F."/>
            <person name="Lotti C."/>
            <person name="Ricciardi L."/>
            <person name="Dicenta F."/>
            <person name="Lopez-Marques R.L."/>
            <person name="Lindberg Moller B."/>
        </authorList>
    </citation>
    <scope>NUCLEOTIDE SEQUENCE</scope>
</reference>
<dbReference type="Gene3D" id="2.170.150.80">
    <property type="entry name" value="NAC domain"/>
    <property type="match status" value="1"/>
</dbReference>
<evidence type="ECO:0000256" key="2">
    <source>
        <dbReference type="ARBA" id="ARBA00023125"/>
    </source>
</evidence>
<evidence type="ECO:0000259" key="6">
    <source>
        <dbReference type="PROSITE" id="PS51005"/>
    </source>
</evidence>
<evidence type="ECO:0000256" key="4">
    <source>
        <dbReference type="ARBA" id="ARBA00023242"/>
    </source>
</evidence>
<evidence type="ECO:0000256" key="1">
    <source>
        <dbReference type="ARBA" id="ARBA00023015"/>
    </source>
</evidence>
<accession>A0A4Y1QM63</accession>
<evidence type="ECO:0000256" key="5">
    <source>
        <dbReference type="SAM" id="MobiDB-lite"/>
    </source>
</evidence>
<keyword evidence="3" id="KW-0804">Transcription</keyword>
<proteinExistence type="predicted"/>
<feature type="domain" description="NAC" evidence="6">
    <location>
        <begin position="33"/>
        <end position="184"/>
    </location>
</feature>
<keyword evidence="1" id="KW-0805">Transcription regulation</keyword>
<dbReference type="PROSITE" id="PS51005">
    <property type="entry name" value="NAC"/>
    <property type="match status" value="1"/>
</dbReference>
<dbReference type="Pfam" id="PF02365">
    <property type="entry name" value="NAM"/>
    <property type="match status" value="1"/>
</dbReference>
<dbReference type="GO" id="GO:0006355">
    <property type="term" value="P:regulation of DNA-templated transcription"/>
    <property type="evidence" value="ECO:0007669"/>
    <property type="project" value="InterPro"/>
</dbReference>
<keyword evidence="2" id="KW-0238">DNA-binding</keyword>
<sequence>KASIVTKNGSDLHGGHTGSYDSYYDDASYFDSIPPGYRFKPLDGELVAIYLRKKIANEPLPPNKIHDVELYRFNPDTLSEIYESYGEDEMYFFTSRDKKYPNGARPNRAAGDGYWKATGVKKIVKFEDDEVGSKTSLVFYRGKPPHGDKTDWKMHEFQVNAPPKRKDRNDMRLDDCVLCRIYNKHNHSKDSNQSNNNGVEIQEQPNVGSNSQDNAHVSGEVVDHPPANSHELTSLLSNQNCYYNTDQSENLNSANCIGFDGPFGVVSISSALPFQNPQQFNGYQKRQRFCDLPSEFYTNYDQWLNDTAKDLTTDFPQALTVGI</sequence>
<feature type="non-terminal residue" evidence="7">
    <location>
        <position position="1"/>
    </location>
</feature>
<dbReference type="PANTHER" id="PTHR31719">
    <property type="entry name" value="NAC TRANSCRIPTION FACTOR 56"/>
    <property type="match status" value="1"/>
</dbReference>
<dbReference type="AlphaFoldDB" id="A0A4Y1QM63"/>
<organism evidence="7">
    <name type="scientific">Prunus dulcis</name>
    <name type="common">Almond</name>
    <name type="synonym">Amygdalus dulcis</name>
    <dbReference type="NCBI Taxonomy" id="3755"/>
    <lineage>
        <taxon>Eukaryota</taxon>
        <taxon>Viridiplantae</taxon>
        <taxon>Streptophyta</taxon>
        <taxon>Embryophyta</taxon>
        <taxon>Tracheophyta</taxon>
        <taxon>Spermatophyta</taxon>
        <taxon>Magnoliopsida</taxon>
        <taxon>eudicotyledons</taxon>
        <taxon>Gunneridae</taxon>
        <taxon>Pentapetalae</taxon>
        <taxon>rosids</taxon>
        <taxon>fabids</taxon>
        <taxon>Rosales</taxon>
        <taxon>Rosaceae</taxon>
        <taxon>Amygdaloideae</taxon>
        <taxon>Amygdaleae</taxon>
        <taxon>Prunus</taxon>
    </lineage>
</organism>
<dbReference type="PANTHER" id="PTHR31719:SF179">
    <property type="entry name" value="OS08G0148400 PROTEIN"/>
    <property type="match status" value="1"/>
</dbReference>
<dbReference type="GO" id="GO:0003677">
    <property type="term" value="F:DNA binding"/>
    <property type="evidence" value="ECO:0007669"/>
    <property type="project" value="UniProtKB-KW"/>
</dbReference>
<feature type="compositionally biased region" description="Polar residues" evidence="5">
    <location>
        <begin position="191"/>
        <end position="215"/>
    </location>
</feature>
<protein>
    <submittedName>
        <fullName evidence="7">NAC-like, activated by AP3/PI</fullName>
    </submittedName>
</protein>
<name>A0A4Y1QM63_PRUDU</name>
<gene>
    <name evidence="7" type="ORF">Prudu_000734</name>
</gene>
<evidence type="ECO:0000313" key="7">
    <source>
        <dbReference type="EMBL" id="BBG92877.1"/>
    </source>
</evidence>
<dbReference type="SUPFAM" id="SSF101941">
    <property type="entry name" value="NAC domain"/>
    <property type="match status" value="1"/>
</dbReference>
<dbReference type="EMBL" id="AP019297">
    <property type="protein sequence ID" value="BBG92877.1"/>
    <property type="molecule type" value="Genomic_DNA"/>
</dbReference>